<reference evidence="2" key="1">
    <citation type="submission" date="2022-03" db="EMBL/GenBank/DDBJ databases">
        <title>Genomic Encyclopedia of Type Strains, Phase III (KMG-III): the genomes of soil and plant-associated and newly described type strains.</title>
        <authorList>
            <person name="Whitman W."/>
        </authorList>
    </citation>
    <scope>NUCLEOTIDE SEQUENCE</scope>
    <source>
        <strain evidence="2">ANL 6-2</strain>
    </source>
</reference>
<feature type="chain" id="PRO_5042007330" description="DUF2219 family protein" evidence="1">
    <location>
        <begin position="25"/>
        <end position="331"/>
    </location>
</feature>
<evidence type="ECO:0008006" key="4">
    <source>
        <dbReference type="Google" id="ProtNLM"/>
    </source>
</evidence>
<dbReference type="Pfam" id="PF09982">
    <property type="entry name" value="LpxR"/>
    <property type="match status" value="1"/>
</dbReference>
<accession>A0AAE3G3C0</accession>
<sequence>MSRASGLRLATLLAALVWLHTAMAQDPTWGTLTLEHENDLFAGEDRYYTSGVRVTWLSPDDRVPGWVRRGSEWVPMFNPDGELKLSYSIGQNMYTASDITLADPPENDRPYAGWLYATVGLGSQTPTRLDRLQLSLGVIGPASLADRTQRQVHRHLDAPQPAGWDTQLRNEPAVLLTYERQWREFAGRTSDGWGWDFTPYLGGSLGNVFTQLTTGITGRLGWRMMQDWGPPRIQPALPGSGIFRARSDLGGYVFVSLDGRAVARDIFLDGNSFRNSRSVEKRNLVGEIQVGMVVNVSRRVRLAYTHVFPSREFRGQTGTQDFGSFSLSAHF</sequence>
<dbReference type="Gene3D" id="2.40.128.140">
    <property type="entry name" value="Outer membrane protein"/>
    <property type="match status" value="1"/>
</dbReference>
<evidence type="ECO:0000256" key="1">
    <source>
        <dbReference type="SAM" id="SignalP"/>
    </source>
</evidence>
<organism evidence="2 3">
    <name type="scientific">Natronocella acetinitrilica</name>
    <dbReference type="NCBI Taxonomy" id="414046"/>
    <lineage>
        <taxon>Bacteria</taxon>
        <taxon>Pseudomonadati</taxon>
        <taxon>Pseudomonadota</taxon>
        <taxon>Gammaproteobacteria</taxon>
        <taxon>Chromatiales</taxon>
        <taxon>Ectothiorhodospiraceae</taxon>
        <taxon>Natronocella</taxon>
    </lineage>
</organism>
<feature type="signal peptide" evidence="1">
    <location>
        <begin position="1"/>
        <end position="24"/>
    </location>
</feature>
<dbReference type="InterPro" id="IPR018707">
    <property type="entry name" value="LpxR"/>
</dbReference>
<proteinExistence type="predicted"/>
<keyword evidence="1" id="KW-0732">Signal</keyword>
<dbReference type="Proteomes" id="UP001205843">
    <property type="component" value="Unassembled WGS sequence"/>
</dbReference>
<dbReference type="AlphaFoldDB" id="A0AAE3G3C0"/>
<evidence type="ECO:0000313" key="3">
    <source>
        <dbReference type="Proteomes" id="UP001205843"/>
    </source>
</evidence>
<comment type="caution">
    <text evidence="2">The sequence shown here is derived from an EMBL/GenBank/DDBJ whole genome shotgun (WGS) entry which is preliminary data.</text>
</comment>
<dbReference type="InterPro" id="IPR037107">
    <property type="entry name" value="Put_OMP_sf"/>
</dbReference>
<dbReference type="RefSeq" id="WP_253477896.1">
    <property type="nucleotide sequence ID" value="NZ_JALJXV010000005.1"/>
</dbReference>
<gene>
    <name evidence="2" type="ORF">J2T57_002193</name>
</gene>
<name>A0AAE3G3C0_9GAMM</name>
<keyword evidence="3" id="KW-1185">Reference proteome</keyword>
<protein>
    <recommendedName>
        <fullName evidence="4">DUF2219 family protein</fullName>
    </recommendedName>
</protein>
<evidence type="ECO:0000313" key="2">
    <source>
        <dbReference type="EMBL" id="MCP1675045.1"/>
    </source>
</evidence>
<dbReference type="EMBL" id="JALJXV010000005">
    <property type="protein sequence ID" value="MCP1675045.1"/>
    <property type="molecule type" value="Genomic_DNA"/>
</dbReference>